<organism evidence="1 2">
    <name type="scientific">Splendidivirga corallicola</name>
    <dbReference type="NCBI Taxonomy" id="3051826"/>
    <lineage>
        <taxon>Bacteria</taxon>
        <taxon>Pseudomonadati</taxon>
        <taxon>Bacteroidota</taxon>
        <taxon>Cytophagia</taxon>
        <taxon>Cytophagales</taxon>
        <taxon>Splendidivirgaceae</taxon>
        <taxon>Splendidivirga</taxon>
    </lineage>
</organism>
<dbReference type="EMBL" id="JAUJEA010000002">
    <property type="protein sequence ID" value="MDN5201359.1"/>
    <property type="molecule type" value="Genomic_DNA"/>
</dbReference>
<dbReference type="RefSeq" id="WP_346751385.1">
    <property type="nucleotide sequence ID" value="NZ_JAUJEA010000002.1"/>
</dbReference>
<sequence length="302" mass="34570">MKANNQKYITCLLVVQILLVSCETVVDVKIPQSKPQIVLNAFINPDSTFKADISASRNILDDSNFKWINGADIKLYDGDQLMGTFSESENGSYRLDDVKPQVGKMYRIEASKDQYQSVYAESMIPIEKARIQSALISSEMKEGYEQFFLEIEIDDKAGENFYELVVWRYNRTYTFQGYELIATDSTLMRVYIDSEDVAIDDFQDSGSSLVFSDVLFEGKTHKLKAGIGSFFDFDNQGNRIPNSYVISLRNTNEEYFRYQRSKALQEWVDGDPFAEPVQVFNNINNGFGIFAGYNETKINVIY</sequence>
<dbReference type="PROSITE" id="PS51257">
    <property type="entry name" value="PROKAR_LIPOPROTEIN"/>
    <property type="match status" value="1"/>
</dbReference>
<dbReference type="InterPro" id="IPR025345">
    <property type="entry name" value="DUF4249"/>
</dbReference>
<evidence type="ECO:0000313" key="2">
    <source>
        <dbReference type="Proteomes" id="UP001172082"/>
    </source>
</evidence>
<protein>
    <submittedName>
        <fullName evidence="1">DUF4249 domain-containing protein</fullName>
    </submittedName>
</protein>
<name>A0ABT8KMA4_9BACT</name>
<keyword evidence="2" id="KW-1185">Reference proteome</keyword>
<dbReference type="Proteomes" id="UP001172082">
    <property type="component" value="Unassembled WGS sequence"/>
</dbReference>
<gene>
    <name evidence="1" type="ORF">QQ008_08300</name>
</gene>
<comment type="caution">
    <text evidence="1">The sequence shown here is derived from an EMBL/GenBank/DDBJ whole genome shotgun (WGS) entry which is preliminary data.</text>
</comment>
<evidence type="ECO:0000313" key="1">
    <source>
        <dbReference type="EMBL" id="MDN5201359.1"/>
    </source>
</evidence>
<proteinExistence type="predicted"/>
<reference evidence="1" key="1">
    <citation type="submission" date="2023-06" db="EMBL/GenBank/DDBJ databases">
        <title>Genomic of Parafulvivirga corallium.</title>
        <authorList>
            <person name="Wang G."/>
        </authorList>
    </citation>
    <scope>NUCLEOTIDE SEQUENCE</scope>
    <source>
        <strain evidence="1">BMA10</strain>
    </source>
</reference>
<dbReference type="Pfam" id="PF14054">
    <property type="entry name" value="DUF4249"/>
    <property type="match status" value="1"/>
</dbReference>
<accession>A0ABT8KMA4</accession>